<feature type="signal peptide" evidence="3">
    <location>
        <begin position="1"/>
        <end position="24"/>
    </location>
</feature>
<keyword evidence="3" id="KW-0732">Signal</keyword>
<feature type="coiled-coil region" evidence="1">
    <location>
        <begin position="81"/>
        <end position="119"/>
    </location>
</feature>
<dbReference type="EMBL" id="JBFMIA010000005">
    <property type="protein sequence ID" value="MEW9501801.1"/>
    <property type="molecule type" value="Genomic_DNA"/>
</dbReference>
<keyword evidence="5" id="KW-1185">Reference proteome</keyword>
<name>A0ABV3Q3W4_9BACL</name>
<evidence type="ECO:0000313" key="5">
    <source>
        <dbReference type="Proteomes" id="UP001556040"/>
    </source>
</evidence>
<accession>A0ABV3Q3W4</accession>
<evidence type="ECO:0000256" key="3">
    <source>
        <dbReference type="SAM" id="SignalP"/>
    </source>
</evidence>
<proteinExistence type="predicted"/>
<keyword evidence="1" id="KW-0175">Coiled coil</keyword>
<organism evidence="4 5">
    <name type="scientific">Jeotgalibacillus marinus</name>
    <dbReference type="NCBI Taxonomy" id="86667"/>
    <lineage>
        <taxon>Bacteria</taxon>
        <taxon>Bacillati</taxon>
        <taxon>Bacillota</taxon>
        <taxon>Bacilli</taxon>
        <taxon>Bacillales</taxon>
        <taxon>Caryophanaceae</taxon>
        <taxon>Jeotgalibacillus</taxon>
    </lineage>
</organism>
<dbReference type="Gene3D" id="1.20.1170.10">
    <property type="match status" value="1"/>
</dbReference>
<dbReference type="InterPro" id="IPR008414">
    <property type="entry name" value="HBL"/>
</dbReference>
<feature type="chain" id="PRO_5046514886" evidence="3">
    <location>
        <begin position="25"/>
        <end position="443"/>
    </location>
</feature>
<keyword evidence="2" id="KW-1133">Transmembrane helix</keyword>
<gene>
    <name evidence="4" type="ORF">AB1471_08290</name>
</gene>
<protein>
    <submittedName>
        <fullName evidence="4">HBL/NHE enterotoxin family protein</fullName>
    </submittedName>
</protein>
<evidence type="ECO:0000256" key="2">
    <source>
        <dbReference type="SAM" id="Phobius"/>
    </source>
</evidence>
<evidence type="ECO:0000256" key="1">
    <source>
        <dbReference type="SAM" id="Coils"/>
    </source>
</evidence>
<dbReference type="Pfam" id="PF05791">
    <property type="entry name" value="Bacillus_HBL"/>
    <property type="match status" value="1"/>
</dbReference>
<reference evidence="4 5" key="1">
    <citation type="journal article" date="1979" name="Int. J. Syst. Evol. Microbiol.">
        <title>Bacillus globisporus subsp. marinus subsp. nov.</title>
        <authorList>
            <person name="Liu H."/>
        </authorList>
    </citation>
    <scope>NUCLEOTIDE SEQUENCE [LARGE SCALE GENOMIC DNA]</scope>
    <source>
        <strain evidence="4 5">DSM 1297</strain>
    </source>
</reference>
<dbReference type="RefSeq" id="WP_367779284.1">
    <property type="nucleotide sequence ID" value="NZ_JBFMIA010000005.1"/>
</dbReference>
<keyword evidence="2" id="KW-0812">Transmembrane</keyword>
<evidence type="ECO:0000313" key="4">
    <source>
        <dbReference type="EMBL" id="MEW9501801.1"/>
    </source>
</evidence>
<sequence>MKKQAKRFIALGLTVSLASVPTLSEVSQANEISDIQEQSLSLLSTEIDEAMLSMEANRLSSEDLALSTLQQPVIDSPLEGMEEFTEQQQAMNENAEKFLDEYNFELKDAHNRAEDIAEKVDSYMATADQKVKEFENGEITEEKARNDIRLRLERLNTLIKEEARTVEQSQERVEDFHLDVEKDYKELEASVKKAEEVLIEQGDVTEEEVRGLNEALDELYAEQINQNRENLRVGMMASSIADGPIASLSAKKINFFQGAQSTQPDDLKMFPIELAIVFTIIALGIVVPMLYLLISTIINFVKGPENDYSKASAVKGKSEAMYETTGNVVNALDDYTNAWNKSQEGIQIMIEQVSSDNDLSTLKPIFKEASDSWGTTQNIAKMNQQLEANTSDDPIKINLDGIDTEEDLEEALKAYDFDELIDTSDFTDKELKEWLESLEEDAA</sequence>
<keyword evidence="2" id="KW-0472">Membrane</keyword>
<feature type="coiled-coil region" evidence="1">
    <location>
        <begin position="152"/>
        <end position="197"/>
    </location>
</feature>
<dbReference type="Proteomes" id="UP001556040">
    <property type="component" value="Unassembled WGS sequence"/>
</dbReference>
<dbReference type="SUPFAM" id="SSF58100">
    <property type="entry name" value="Bacterial hemolysins"/>
    <property type="match status" value="1"/>
</dbReference>
<comment type="caution">
    <text evidence="4">The sequence shown here is derived from an EMBL/GenBank/DDBJ whole genome shotgun (WGS) entry which is preliminary data.</text>
</comment>
<feature type="transmembrane region" description="Helical" evidence="2">
    <location>
        <begin position="274"/>
        <end position="294"/>
    </location>
</feature>